<feature type="chain" id="PRO_5045960479" description="Porin" evidence="1">
    <location>
        <begin position="20"/>
        <end position="446"/>
    </location>
</feature>
<name>A0ABU1RZ40_9FLAO</name>
<sequence length="446" mass="49242">MRKIYFLVAGLLSMAAANAQVSFGQMQNEISRGKDGINVFDVQKNDKEFNGISVGLGGAFNMDYHMTNSFNDQPANIGSISGYRLNNAENNFSLPSADMTITAQLFDGVRVNLDIYLASRHHSNTYVKGGYLQIDKLDFIKKDFLADVMKYTTIKIGQMENNFGDAHFRSSDNGNTIRNAFVGNNIMNSFGTEMGMEVYYQRNGWVSMIGATNGNLNQSNAEVTKAVSPSILAKFGYDKQLNKDLRVRLTGSYYHSANLGNANLYSSSRSGFGYWNVLNNNAYQNGTATVPASFNAASTPEGTFNPGFKGWATSYMFNPFVKYKGLEFFGTIELASGGDSAASRDKRTADQYAAEVIYRFGQSEQFYVGGKYNTVSGKQSNADLDGKDTVNKFEASAGWFMTKNILTKLNYVSQNYEDHAQFTGANLNNFYGGKFNGLVFEATISF</sequence>
<reference evidence="2 3" key="1">
    <citation type="submission" date="2023-07" db="EMBL/GenBank/DDBJ databases">
        <title>Sorghum-associated microbial communities from plants grown in Nebraska, USA.</title>
        <authorList>
            <person name="Schachtman D."/>
        </authorList>
    </citation>
    <scope>NUCLEOTIDE SEQUENCE [LARGE SCALE GENOMIC DNA]</scope>
    <source>
        <strain evidence="2 3">BE124</strain>
    </source>
</reference>
<gene>
    <name evidence="2" type="ORF">J2W95_000721</name>
</gene>
<keyword evidence="3" id="KW-1185">Reference proteome</keyword>
<comment type="caution">
    <text evidence="2">The sequence shown here is derived from an EMBL/GenBank/DDBJ whole genome shotgun (WGS) entry which is preliminary data.</text>
</comment>
<evidence type="ECO:0000313" key="2">
    <source>
        <dbReference type="EMBL" id="MDR6844041.1"/>
    </source>
</evidence>
<dbReference type="EMBL" id="JAVDTX010000001">
    <property type="protein sequence ID" value="MDR6844041.1"/>
    <property type="molecule type" value="Genomic_DNA"/>
</dbReference>
<protein>
    <recommendedName>
        <fullName evidence="4">Porin</fullName>
    </recommendedName>
</protein>
<organism evidence="2 3">
    <name type="scientific">Flavobacterium granuli</name>
    <dbReference type="NCBI Taxonomy" id="280093"/>
    <lineage>
        <taxon>Bacteria</taxon>
        <taxon>Pseudomonadati</taxon>
        <taxon>Bacteroidota</taxon>
        <taxon>Flavobacteriia</taxon>
        <taxon>Flavobacteriales</taxon>
        <taxon>Flavobacteriaceae</taxon>
        <taxon>Flavobacterium</taxon>
    </lineage>
</organism>
<evidence type="ECO:0000256" key="1">
    <source>
        <dbReference type="SAM" id="SignalP"/>
    </source>
</evidence>
<feature type="signal peptide" evidence="1">
    <location>
        <begin position="1"/>
        <end position="19"/>
    </location>
</feature>
<proteinExistence type="predicted"/>
<evidence type="ECO:0008006" key="4">
    <source>
        <dbReference type="Google" id="ProtNLM"/>
    </source>
</evidence>
<dbReference type="Proteomes" id="UP001261871">
    <property type="component" value="Unassembled WGS sequence"/>
</dbReference>
<keyword evidence="1" id="KW-0732">Signal</keyword>
<dbReference type="RefSeq" id="WP_310004024.1">
    <property type="nucleotide sequence ID" value="NZ_JAVDTX010000001.1"/>
</dbReference>
<accession>A0ABU1RZ40</accession>
<evidence type="ECO:0000313" key="3">
    <source>
        <dbReference type="Proteomes" id="UP001261871"/>
    </source>
</evidence>